<dbReference type="STRING" id="634771.SAMN04488128_1087"/>
<dbReference type="Proteomes" id="UP000190367">
    <property type="component" value="Unassembled WGS sequence"/>
</dbReference>
<feature type="domain" description="Cyclic nucleotide-binding" evidence="1">
    <location>
        <begin position="37"/>
        <end position="123"/>
    </location>
</feature>
<evidence type="ECO:0000313" key="2">
    <source>
        <dbReference type="EMBL" id="SKA46706.1"/>
    </source>
</evidence>
<sequence>MTTQQNSDYKALHDQLSRLAVLNESEWLSFCQMLTIKEFDKKDVYQQAGRRCNTVGFVLQGCFRWIKINNGEERTFDFAIENDFVTNYLSIMTGQPSQTEIVAVERSRVACIDAGKLLGIFDSSYNWQKIGRHLAENVACYSMERLIASFYETPEARYNKLMKTSPELFLRVPHHILANYLGMTKETLSRLRNKNR</sequence>
<keyword evidence="2" id="KW-0418">Kinase</keyword>
<dbReference type="InterPro" id="IPR000595">
    <property type="entry name" value="cNMP-bd_dom"/>
</dbReference>
<dbReference type="InterPro" id="IPR018490">
    <property type="entry name" value="cNMP-bd_dom_sf"/>
</dbReference>
<reference evidence="3" key="1">
    <citation type="submission" date="2017-02" db="EMBL/GenBank/DDBJ databases">
        <authorList>
            <person name="Varghese N."/>
            <person name="Submissions S."/>
        </authorList>
    </citation>
    <scope>NUCLEOTIDE SEQUENCE [LARGE SCALE GENOMIC DNA]</scope>
    <source>
        <strain evidence="3">DSM 22224</strain>
    </source>
</reference>
<dbReference type="GO" id="GO:0016301">
    <property type="term" value="F:kinase activity"/>
    <property type="evidence" value="ECO:0007669"/>
    <property type="project" value="UniProtKB-KW"/>
</dbReference>
<dbReference type="InterPro" id="IPR014710">
    <property type="entry name" value="RmlC-like_jellyroll"/>
</dbReference>
<proteinExistence type="predicted"/>
<dbReference type="OrthoDB" id="663011at2"/>
<protein>
    <submittedName>
        <fullName evidence="2">cAMP-binding domain of CRP or a regulatory subunit of cAMP-dependent protein kinases</fullName>
    </submittedName>
</protein>
<organism evidence="2 3">
    <name type="scientific">Chitinophaga eiseniae</name>
    <dbReference type="NCBI Taxonomy" id="634771"/>
    <lineage>
        <taxon>Bacteria</taxon>
        <taxon>Pseudomonadati</taxon>
        <taxon>Bacteroidota</taxon>
        <taxon>Chitinophagia</taxon>
        <taxon>Chitinophagales</taxon>
        <taxon>Chitinophagaceae</taxon>
        <taxon>Chitinophaga</taxon>
    </lineage>
</organism>
<name>A0A1T4U1W9_9BACT</name>
<dbReference type="CDD" id="cd00038">
    <property type="entry name" value="CAP_ED"/>
    <property type="match status" value="1"/>
</dbReference>
<dbReference type="AlphaFoldDB" id="A0A1T4U1W9"/>
<keyword evidence="2" id="KW-0808">Transferase</keyword>
<gene>
    <name evidence="2" type="ORF">SAMN04488128_1087</name>
</gene>
<dbReference type="Pfam" id="PF00027">
    <property type="entry name" value="cNMP_binding"/>
    <property type="match status" value="1"/>
</dbReference>
<dbReference type="Gene3D" id="2.60.120.10">
    <property type="entry name" value="Jelly Rolls"/>
    <property type="match status" value="1"/>
</dbReference>
<accession>A0A1T4U1W9</accession>
<evidence type="ECO:0000313" key="3">
    <source>
        <dbReference type="Proteomes" id="UP000190367"/>
    </source>
</evidence>
<evidence type="ECO:0000259" key="1">
    <source>
        <dbReference type="Pfam" id="PF00027"/>
    </source>
</evidence>
<dbReference type="RefSeq" id="WP_078673071.1">
    <property type="nucleotide sequence ID" value="NZ_FUWZ01000008.1"/>
</dbReference>
<keyword evidence="3" id="KW-1185">Reference proteome</keyword>
<dbReference type="EMBL" id="FUWZ01000008">
    <property type="protein sequence ID" value="SKA46706.1"/>
    <property type="molecule type" value="Genomic_DNA"/>
</dbReference>
<dbReference type="SUPFAM" id="SSF51206">
    <property type="entry name" value="cAMP-binding domain-like"/>
    <property type="match status" value="1"/>
</dbReference>